<feature type="compositionally biased region" description="Basic and acidic residues" evidence="1">
    <location>
        <begin position="16"/>
        <end position="50"/>
    </location>
</feature>
<dbReference type="AlphaFoldDB" id="A0A4S8JWY5"/>
<accession>A0A4S8JWY5</accession>
<feature type="region of interest" description="Disordered" evidence="1">
    <location>
        <begin position="16"/>
        <end position="58"/>
    </location>
</feature>
<gene>
    <name evidence="2" type="ORF">C4D60_Mb05t17930</name>
</gene>
<protein>
    <submittedName>
        <fullName evidence="2">Uncharacterized protein</fullName>
    </submittedName>
</protein>
<evidence type="ECO:0000313" key="3">
    <source>
        <dbReference type="Proteomes" id="UP000317650"/>
    </source>
</evidence>
<proteinExistence type="predicted"/>
<evidence type="ECO:0000256" key="1">
    <source>
        <dbReference type="SAM" id="MobiDB-lite"/>
    </source>
</evidence>
<reference evidence="2 3" key="1">
    <citation type="journal article" date="2019" name="Nat. Plants">
        <title>Genome sequencing of Musa balbisiana reveals subgenome evolution and function divergence in polyploid bananas.</title>
        <authorList>
            <person name="Yao X."/>
        </authorList>
    </citation>
    <scope>NUCLEOTIDE SEQUENCE [LARGE SCALE GENOMIC DNA]</scope>
    <source>
        <strain evidence="3">cv. DH-PKW</strain>
        <tissue evidence="2">Leaves</tissue>
    </source>
</reference>
<sequence>MKGECLVVKGVEEVENTKANSKYRDKTGGHEPEKAAAWKNRERKKEEKKKEEKKKKKKFGALRHLHYVVPHGVMHRARDALPAPYDFTQTWVDGAPRHGRLMFGVGFGFYESSSDMMYVYGLHRVYEIVDFRSEILT</sequence>
<dbReference type="EMBL" id="PYDT01000003">
    <property type="protein sequence ID" value="THU66791.1"/>
    <property type="molecule type" value="Genomic_DNA"/>
</dbReference>
<comment type="caution">
    <text evidence="2">The sequence shown here is derived from an EMBL/GenBank/DDBJ whole genome shotgun (WGS) entry which is preliminary data.</text>
</comment>
<evidence type="ECO:0000313" key="2">
    <source>
        <dbReference type="EMBL" id="THU66791.1"/>
    </source>
</evidence>
<keyword evidence="3" id="KW-1185">Reference proteome</keyword>
<name>A0A4S8JWY5_MUSBA</name>
<dbReference type="Proteomes" id="UP000317650">
    <property type="component" value="Chromosome 5"/>
</dbReference>
<organism evidence="2 3">
    <name type="scientific">Musa balbisiana</name>
    <name type="common">Banana</name>
    <dbReference type="NCBI Taxonomy" id="52838"/>
    <lineage>
        <taxon>Eukaryota</taxon>
        <taxon>Viridiplantae</taxon>
        <taxon>Streptophyta</taxon>
        <taxon>Embryophyta</taxon>
        <taxon>Tracheophyta</taxon>
        <taxon>Spermatophyta</taxon>
        <taxon>Magnoliopsida</taxon>
        <taxon>Liliopsida</taxon>
        <taxon>Zingiberales</taxon>
        <taxon>Musaceae</taxon>
        <taxon>Musa</taxon>
    </lineage>
</organism>